<dbReference type="PANTHER" id="PTHR11133">
    <property type="entry name" value="SACCHAROPINE DEHYDROGENASE"/>
    <property type="match status" value="1"/>
</dbReference>
<dbReference type="GeneID" id="24093378"/>
<protein>
    <recommendedName>
        <fullName evidence="4">Alanine dehydrogenase/pyridine nucleotide transhydrogenase N-terminal domain-containing protein</fullName>
    </recommendedName>
</protein>
<gene>
    <name evidence="5" type="ORF">FIBRA_00465</name>
</gene>
<dbReference type="SUPFAM" id="SSF55347">
    <property type="entry name" value="Glyceraldehyde-3-phosphate dehydrogenase-like, C-terminal domain"/>
    <property type="match status" value="1"/>
</dbReference>
<dbReference type="GO" id="GO:0004753">
    <property type="term" value="F:saccharopine dehydrogenase activity"/>
    <property type="evidence" value="ECO:0007669"/>
    <property type="project" value="TreeGrafter"/>
</dbReference>
<dbReference type="InterPro" id="IPR051168">
    <property type="entry name" value="AASS"/>
</dbReference>
<accession>J4HRN3</accession>
<dbReference type="PANTHER" id="PTHR11133:SF23">
    <property type="entry name" value="SACCHAROPINE DEHYDROGENASE [NAD(+), L-LYSINE-FORMING]"/>
    <property type="match status" value="1"/>
</dbReference>
<dbReference type="Gene3D" id="3.40.50.720">
    <property type="entry name" value="NAD(P)-binding Rossmann-like Domain"/>
    <property type="match status" value="2"/>
</dbReference>
<dbReference type="InterPro" id="IPR036291">
    <property type="entry name" value="NAD(P)-bd_dom_sf"/>
</dbReference>
<keyword evidence="3" id="KW-0457">Lysine biosynthesis</keyword>
<keyword evidence="2" id="KW-0560">Oxidoreductase</keyword>
<keyword evidence="3" id="KW-0028">Amino-acid biosynthesis</keyword>
<proteinExistence type="predicted"/>
<dbReference type="RefSeq" id="XP_012177750.1">
    <property type="nucleotide sequence ID" value="XM_012322360.1"/>
</dbReference>
<evidence type="ECO:0000313" key="5">
    <source>
        <dbReference type="EMBL" id="CCL98467.1"/>
    </source>
</evidence>
<dbReference type="InterPro" id="IPR007886">
    <property type="entry name" value="AlaDH/PNT_N"/>
</dbReference>
<dbReference type="Pfam" id="PF05222">
    <property type="entry name" value="AlaDh_PNT_N"/>
    <property type="match status" value="1"/>
</dbReference>
<dbReference type="OrthoDB" id="10059875at2759"/>
<dbReference type="Pfam" id="PF03435">
    <property type="entry name" value="Sacchrp_dh_NADP"/>
    <property type="match status" value="1"/>
</dbReference>
<dbReference type="CDD" id="cd12189">
    <property type="entry name" value="LKR_SDH_like"/>
    <property type="match status" value="1"/>
</dbReference>
<evidence type="ECO:0000259" key="4">
    <source>
        <dbReference type="SMART" id="SM01003"/>
    </source>
</evidence>
<dbReference type="SUPFAM" id="SSF51735">
    <property type="entry name" value="NAD(P)-binding Rossmann-fold domains"/>
    <property type="match status" value="1"/>
</dbReference>
<keyword evidence="6" id="KW-1185">Reference proteome</keyword>
<dbReference type="FunFam" id="3.40.50.720:FF:000072">
    <property type="entry name" value="Saccharopine dehydrogenase [NADP(+), L-glutamate-forming]"/>
    <property type="match status" value="1"/>
</dbReference>
<dbReference type="HOGENOM" id="CLU_005231_0_0_1"/>
<keyword evidence="1" id="KW-0521">NADP</keyword>
<evidence type="ECO:0000313" key="6">
    <source>
        <dbReference type="Proteomes" id="UP000006352"/>
    </source>
</evidence>
<dbReference type="EMBL" id="HE796885">
    <property type="protein sequence ID" value="CCL98467.1"/>
    <property type="molecule type" value="Genomic_DNA"/>
</dbReference>
<evidence type="ECO:0000256" key="2">
    <source>
        <dbReference type="ARBA" id="ARBA00023002"/>
    </source>
</evidence>
<dbReference type="Pfam" id="PF16653">
    <property type="entry name" value="Sacchrp_dh_C"/>
    <property type="match status" value="1"/>
</dbReference>
<dbReference type="Gene3D" id="1.10.1870.10">
    <property type="entry name" value="Domain 3, Saccharopine reductase"/>
    <property type="match status" value="1"/>
</dbReference>
<dbReference type="AlphaFoldDB" id="J4HRN3"/>
<dbReference type="InterPro" id="IPR032095">
    <property type="entry name" value="Sacchrp_dh-like_C"/>
</dbReference>
<dbReference type="InterPro" id="IPR005097">
    <property type="entry name" value="Sacchrp_dh_NADP-bd"/>
</dbReference>
<dbReference type="SMART" id="SM01003">
    <property type="entry name" value="AlaDh_PNT_N"/>
    <property type="match status" value="1"/>
</dbReference>
<dbReference type="InParanoid" id="J4HRN3"/>
<dbReference type="Proteomes" id="UP000006352">
    <property type="component" value="Unassembled WGS sequence"/>
</dbReference>
<reference evidence="5 6" key="1">
    <citation type="journal article" date="2012" name="Appl. Environ. Microbiol.">
        <title>Short-read sequencing for genomic analysis of the brown rot fungus Fibroporia radiculosa.</title>
        <authorList>
            <person name="Tang J.D."/>
            <person name="Perkins A.D."/>
            <person name="Sonstegard T.S."/>
            <person name="Schroeder S.G."/>
            <person name="Burgess S.C."/>
            <person name="Diehl S.V."/>
        </authorList>
    </citation>
    <scope>NUCLEOTIDE SEQUENCE [LARGE SCALE GENOMIC DNA]</scope>
    <source>
        <strain evidence="5 6">TFFH 294</strain>
    </source>
</reference>
<dbReference type="STRING" id="599839.J4HRN3"/>
<dbReference type="GO" id="GO:0005737">
    <property type="term" value="C:cytoplasm"/>
    <property type="evidence" value="ECO:0007669"/>
    <property type="project" value="TreeGrafter"/>
</dbReference>
<dbReference type="Gene3D" id="3.30.360.10">
    <property type="entry name" value="Dihydrodipicolinate Reductase, domain 2"/>
    <property type="match status" value="1"/>
</dbReference>
<sequence length="1020" mass="111183">MAVLRRSSYALARISPARPYATSSNASKLTIGIRREDPLRIWERRCPLTPDVVNELTEKEGVDVLIQECERRVWSTDEFVKAGARVHPTLYPAHIILGIKETPLQEVFNDPIPALSGSVDHPLLPRTHLMFSHTIKGQMYNMELLSKFVSSDIPGGTQTQDPALLPRLIDYELLTGEDGKRTVGFGWFAGVAGALESLSALAHAQLELGVASPFLYTPRPHSYPTLASIRALLKDVVGARIALEGTPKSLGPLVFGVTGMGKVAQGVLDLLEDLPIEKVKVRDLPALVGNPDTDLHKIYVVHALPEDYFVRNDGMRYSRSDYYANPQDYQSEFHSKIAPYLSLLLHGAGWSPSYPRLMTNEQLTLALEKAQQVGRGRFACVGDISCDIEGGLEFLPNTSTLSAPFFSTRPNTLPAHLPSVTMMAVDILPTALPLEASQHFCRVLMPYLRSLIAGYRGTNTRQGKEHEALDKATVAWNGKLTEKHAWLQKPLGIWSRSTAASAAAARAYLSQISSDTAKRDTTLNLKKKVLMLGSGMVAGPAIEEICKRPDVQLLVASNSLADAERQTGSFANATARLVDMSDAEQVGQLIQESDLVISLLPVPFHPAVAKLCILHRKHLVTASYISPTMRALHDEAVAADVLLLNEIGLDPGIDHCSAISLLDSIRAQGKEIVSFTSFCGGLPAPECAEDVPLGYKFSWSPKGVLTATLNAATFRVRGKNYHIDGSNLLPAHIPDIPVSKVIKFEGLANRDSLPYAKFYGLGPADEMRTIFRGTLRYPGFSRLMNGFSRIGLLDSSAPIRLDSWTSLARKSLEERLGTLVMDDDLSIRSAIRDAVESVSLDEMGELVDSLCWLSCMPHSALESVVGNQTASLPPLPSQPMLPIDLFATLLAHKLRYQPAERDLVVLHHEIVARPQGRSDARSVPSTETHTSSLISYGTPQASAMSRCVGLPVAFAALQVLEGSVQLRGVHGPTDKAVYENVLRRLTEVGLGVSEGVRRGTGSVEDTLHRHFSNRGPALEA</sequence>
<organism evidence="5 6">
    <name type="scientific">Fibroporia radiculosa</name>
    <dbReference type="NCBI Taxonomy" id="599839"/>
    <lineage>
        <taxon>Eukaryota</taxon>
        <taxon>Fungi</taxon>
        <taxon>Dikarya</taxon>
        <taxon>Basidiomycota</taxon>
        <taxon>Agaricomycotina</taxon>
        <taxon>Agaricomycetes</taxon>
        <taxon>Polyporales</taxon>
        <taxon>Fibroporiaceae</taxon>
        <taxon>Fibroporia</taxon>
    </lineage>
</organism>
<name>J4HRN3_9APHY</name>
<dbReference type="GO" id="GO:0019878">
    <property type="term" value="P:lysine biosynthetic process via aminoadipic acid"/>
    <property type="evidence" value="ECO:0007669"/>
    <property type="project" value="TreeGrafter"/>
</dbReference>
<evidence type="ECO:0000256" key="3">
    <source>
        <dbReference type="ARBA" id="ARBA00023154"/>
    </source>
</evidence>
<evidence type="ECO:0000256" key="1">
    <source>
        <dbReference type="ARBA" id="ARBA00022857"/>
    </source>
</evidence>
<feature type="domain" description="Alanine dehydrogenase/pyridine nucleotide transhydrogenase N-terminal" evidence="4">
    <location>
        <begin position="32"/>
        <end position="192"/>
    </location>
</feature>
<dbReference type="SUPFAM" id="SSF52283">
    <property type="entry name" value="Formate/glycerate dehydrogenase catalytic domain-like"/>
    <property type="match status" value="1"/>
</dbReference>